<dbReference type="OMA" id="INEVEKC"/>
<feature type="chain" id="PRO_5003240206" description="CUB domain-containing protein" evidence="1">
    <location>
        <begin position="25"/>
        <end position="499"/>
    </location>
</feature>
<feature type="domain" description="CUB" evidence="2">
    <location>
        <begin position="325"/>
        <end position="497"/>
    </location>
</feature>
<dbReference type="InParanoid" id="E9GC76"/>
<organism evidence="3 4">
    <name type="scientific">Daphnia pulex</name>
    <name type="common">Water flea</name>
    <dbReference type="NCBI Taxonomy" id="6669"/>
    <lineage>
        <taxon>Eukaryota</taxon>
        <taxon>Metazoa</taxon>
        <taxon>Ecdysozoa</taxon>
        <taxon>Arthropoda</taxon>
        <taxon>Crustacea</taxon>
        <taxon>Branchiopoda</taxon>
        <taxon>Diplostraca</taxon>
        <taxon>Cladocera</taxon>
        <taxon>Anomopoda</taxon>
        <taxon>Daphniidae</taxon>
        <taxon>Daphnia</taxon>
    </lineage>
</organism>
<sequence length="499" mass="55053">MLLSGLPPLIVFSVVFIIITGTSAFDNSDDEVIEQDRHHDDYASEPSYFIRTSIHPFKRYWMNRPPTFAESRSSEGEIIEASEERARMLNRFKPSNKRVVPAVDSGDDDLLSSRFLTRIQSKSNKNKKNGNSNAPSFFARMRNMNPLSTFMPCEATTGKEGGVCLPSPVCSFYGGRAVDGDCNMASSCCINEVEKCGALVTLNNTYWQAPAAVSSGSSCGLTVKLDENLVEQKKPICQIRLDFISFLIEQPNEQSVCSVDSFQVAGAINKVPVICGDNDGQHMYLTLPRDATSAQLIMTFGTSTIPRFWRIKIAMLPCDSDDLAPDECLQYFTSTVGSIVTFNWKDTTSRTTRQLANQDYYMCFRTELVHRQAASAQVATTLCLSHCQVSSGLPFSLSGDAEPPTSQSIGDESCSNDYIVFPGGYSFPPTVPVKQRDRFCGSILSQAESGTLPQTICSSAKPFRLLYRTNSDETLTPATDPNPLLGNQGFCLKYEQRLS</sequence>
<protein>
    <recommendedName>
        <fullName evidence="2">CUB domain-containing protein</fullName>
    </recommendedName>
</protein>
<dbReference type="OrthoDB" id="6337346at2759"/>
<evidence type="ECO:0000313" key="4">
    <source>
        <dbReference type="Proteomes" id="UP000000305"/>
    </source>
</evidence>
<proteinExistence type="predicted"/>
<name>E9GC76_DAPPU</name>
<evidence type="ECO:0000256" key="1">
    <source>
        <dbReference type="SAM" id="SignalP"/>
    </source>
</evidence>
<dbReference type="InterPro" id="IPR058698">
    <property type="entry name" value="CUB_metazoa"/>
</dbReference>
<dbReference type="Pfam" id="PF26080">
    <property type="entry name" value="CUB_animal"/>
    <property type="match status" value="1"/>
</dbReference>
<dbReference type="PANTHER" id="PTHR33236">
    <property type="entry name" value="INTRAFLAGELLAR TRANSPORT PROTEIN 122 FAMILY PROTEIN-RELATED"/>
    <property type="match status" value="1"/>
</dbReference>
<keyword evidence="4" id="KW-1185">Reference proteome</keyword>
<dbReference type="KEGG" id="dpx:DAPPUDRAFT_316222"/>
<accession>E9GC76</accession>
<dbReference type="PhylomeDB" id="E9GC76"/>
<dbReference type="AlphaFoldDB" id="E9GC76"/>
<evidence type="ECO:0000313" key="3">
    <source>
        <dbReference type="EMBL" id="EFX82910.1"/>
    </source>
</evidence>
<dbReference type="EMBL" id="GL732539">
    <property type="protein sequence ID" value="EFX82910.1"/>
    <property type="molecule type" value="Genomic_DNA"/>
</dbReference>
<dbReference type="HOGENOM" id="CLU_022631_1_0_1"/>
<dbReference type="PANTHER" id="PTHR33236:SF5">
    <property type="entry name" value="CUB DOMAIN-CONTAINING PROTEIN"/>
    <property type="match status" value="1"/>
</dbReference>
<reference evidence="3 4" key="1">
    <citation type="journal article" date="2011" name="Science">
        <title>The ecoresponsive genome of Daphnia pulex.</title>
        <authorList>
            <person name="Colbourne J.K."/>
            <person name="Pfrender M.E."/>
            <person name="Gilbert D."/>
            <person name="Thomas W.K."/>
            <person name="Tucker A."/>
            <person name="Oakley T.H."/>
            <person name="Tokishita S."/>
            <person name="Aerts A."/>
            <person name="Arnold G.J."/>
            <person name="Basu M.K."/>
            <person name="Bauer D.J."/>
            <person name="Caceres C.E."/>
            <person name="Carmel L."/>
            <person name="Casola C."/>
            <person name="Choi J.H."/>
            <person name="Detter J.C."/>
            <person name="Dong Q."/>
            <person name="Dusheyko S."/>
            <person name="Eads B.D."/>
            <person name="Frohlich T."/>
            <person name="Geiler-Samerotte K.A."/>
            <person name="Gerlach D."/>
            <person name="Hatcher P."/>
            <person name="Jogdeo S."/>
            <person name="Krijgsveld J."/>
            <person name="Kriventseva E.V."/>
            <person name="Kultz D."/>
            <person name="Laforsch C."/>
            <person name="Lindquist E."/>
            <person name="Lopez J."/>
            <person name="Manak J.R."/>
            <person name="Muller J."/>
            <person name="Pangilinan J."/>
            <person name="Patwardhan R.P."/>
            <person name="Pitluck S."/>
            <person name="Pritham E.J."/>
            <person name="Rechtsteiner A."/>
            <person name="Rho M."/>
            <person name="Rogozin I.B."/>
            <person name="Sakarya O."/>
            <person name="Salamov A."/>
            <person name="Schaack S."/>
            <person name="Shapiro H."/>
            <person name="Shiga Y."/>
            <person name="Skalitzky C."/>
            <person name="Smith Z."/>
            <person name="Souvorov A."/>
            <person name="Sung W."/>
            <person name="Tang Z."/>
            <person name="Tsuchiya D."/>
            <person name="Tu H."/>
            <person name="Vos H."/>
            <person name="Wang M."/>
            <person name="Wolf Y.I."/>
            <person name="Yamagata H."/>
            <person name="Yamada T."/>
            <person name="Ye Y."/>
            <person name="Shaw J.R."/>
            <person name="Andrews J."/>
            <person name="Crease T.J."/>
            <person name="Tang H."/>
            <person name="Lucas S.M."/>
            <person name="Robertson H.M."/>
            <person name="Bork P."/>
            <person name="Koonin E.V."/>
            <person name="Zdobnov E.M."/>
            <person name="Grigoriev I.V."/>
            <person name="Lynch M."/>
            <person name="Boore J.L."/>
        </authorList>
    </citation>
    <scope>NUCLEOTIDE SEQUENCE [LARGE SCALE GENOMIC DNA]</scope>
</reference>
<gene>
    <name evidence="3" type="ORF">DAPPUDRAFT_316222</name>
</gene>
<evidence type="ECO:0000259" key="2">
    <source>
        <dbReference type="Pfam" id="PF26080"/>
    </source>
</evidence>
<feature type="signal peptide" evidence="1">
    <location>
        <begin position="1"/>
        <end position="24"/>
    </location>
</feature>
<keyword evidence="1" id="KW-0732">Signal</keyword>
<dbReference type="STRING" id="6669.E9GC76"/>
<dbReference type="Proteomes" id="UP000000305">
    <property type="component" value="Unassembled WGS sequence"/>
</dbReference>